<evidence type="ECO:0000313" key="1">
    <source>
        <dbReference type="EMBL" id="JAD72369.1"/>
    </source>
</evidence>
<proteinExistence type="predicted"/>
<organism evidence="1">
    <name type="scientific">Arundo donax</name>
    <name type="common">Giant reed</name>
    <name type="synonym">Donax arundinaceus</name>
    <dbReference type="NCBI Taxonomy" id="35708"/>
    <lineage>
        <taxon>Eukaryota</taxon>
        <taxon>Viridiplantae</taxon>
        <taxon>Streptophyta</taxon>
        <taxon>Embryophyta</taxon>
        <taxon>Tracheophyta</taxon>
        <taxon>Spermatophyta</taxon>
        <taxon>Magnoliopsida</taxon>
        <taxon>Liliopsida</taxon>
        <taxon>Poales</taxon>
        <taxon>Poaceae</taxon>
        <taxon>PACMAD clade</taxon>
        <taxon>Arundinoideae</taxon>
        <taxon>Arundineae</taxon>
        <taxon>Arundo</taxon>
    </lineage>
</organism>
<name>A0A0A9C7T4_ARUDO</name>
<accession>A0A0A9C7T4</accession>
<reference evidence="1" key="1">
    <citation type="submission" date="2014-09" db="EMBL/GenBank/DDBJ databases">
        <authorList>
            <person name="Magalhaes I.L.F."/>
            <person name="Oliveira U."/>
            <person name="Santos F.R."/>
            <person name="Vidigal T.H.D.A."/>
            <person name="Brescovit A.D."/>
            <person name="Santos A.J."/>
        </authorList>
    </citation>
    <scope>NUCLEOTIDE SEQUENCE</scope>
    <source>
        <tissue evidence="1">Shoot tissue taken approximately 20 cm above the soil surface</tissue>
    </source>
</reference>
<dbReference type="EMBL" id="GBRH01225526">
    <property type="protein sequence ID" value="JAD72369.1"/>
    <property type="molecule type" value="Transcribed_RNA"/>
</dbReference>
<sequence>MLGPITWDFLQLTMAFNHQGRSRPAHPLARSILYASLGPSASLHRL</sequence>
<dbReference type="AlphaFoldDB" id="A0A0A9C7T4"/>
<protein>
    <submittedName>
        <fullName evidence="1">Uncharacterized protein</fullName>
    </submittedName>
</protein>
<reference evidence="1" key="2">
    <citation type="journal article" date="2015" name="Data Brief">
        <title>Shoot transcriptome of the giant reed, Arundo donax.</title>
        <authorList>
            <person name="Barrero R.A."/>
            <person name="Guerrero F.D."/>
            <person name="Moolhuijzen P."/>
            <person name="Goolsby J.A."/>
            <person name="Tidwell J."/>
            <person name="Bellgard S.E."/>
            <person name="Bellgard M.I."/>
        </authorList>
    </citation>
    <scope>NUCLEOTIDE SEQUENCE</scope>
    <source>
        <tissue evidence="1">Shoot tissue taken approximately 20 cm above the soil surface</tissue>
    </source>
</reference>